<proteinExistence type="predicted"/>
<feature type="transmembrane region" description="Helical" evidence="5">
    <location>
        <begin position="6"/>
        <end position="23"/>
    </location>
</feature>
<dbReference type="Pfam" id="PF04193">
    <property type="entry name" value="PQ-loop"/>
    <property type="match status" value="1"/>
</dbReference>
<evidence type="ECO:0000256" key="4">
    <source>
        <dbReference type="ARBA" id="ARBA00023136"/>
    </source>
</evidence>
<comment type="subcellular location">
    <subcellularLocation>
        <location evidence="1">Membrane</location>
        <topology evidence="1">Multi-pass membrane protein</topology>
    </subcellularLocation>
</comment>
<dbReference type="InterPro" id="IPR006603">
    <property type="entry name" value="PQ-loop_rpt"/>
</dbReference>
<keyword evidence="3 5" id="KW-1133">Transmembrane helix</keyword>
<dbReference type="RefSeq" id="WP_354601982.1">
    <property type="nucleotide sequence ID" value="NZ_JBEWZI010000018.1"/>
</dbReference>
<evidence type="ECO:0000313" key="7">
    <source>
        <dbReference type="Proteomes" id="UP001549691"/>
    </source>
</evidence>
<dbReference type="Gene3D" id="1.20.1280.290">
    <property type="match status" value="1"/>
</dbReference>
<feature type="transmembrane region" description="Helical" evidence="5">
    <location>
        <begin position="35"/>
        <end position="54"/>
    </location>
</feature>
<protein>
    <submittedName>
        <fullName evidence="6">SemiSWEET transporter</fullName>
    </submittedName>
</protein>
<dbReference type="NCBIfam" id="NF037968">
    <property type="entry name" value="SemiSWEET_2"/>
    <property type="match status" value="1"/>
</dbReference>
<dbReference type="InterPro" id="IPR047662">
    <property type="entry name" value="SemiSWEET"/>
</dbReference>
<feature type="transmembrane region" description="Helical" evidence="5">
    <location>
        <begin position="60"/>
        <end position="77"/>
    </location>
</feature>
<keyword evidence="4 5" id="KW-0472">Membrane</keyword>
<gene>
    <name evidence="6" type="ORF">ABXR19_15140</name>
</gene>
<evidence type="ECO:0000256" key="1">
    <source>
        <dbReference type="ARBA" id="ARBA00004141"/>
    </source>
</evidence>
<name>A0ABV2TR69_9RHOO</name>
<evidence type="ECO:0000256" key="2">
    <source>
        <dbReference type="ARBA" id="ARBA00022692"/>
    </source>
</evidence>
<evidence type="ECO:0000313" key="6">
    <source>
        <dbReference type="EMBL" id="MET7015522.1"/>
    </source>
</evidence>
<evidence type="ECO:0000256" key="3">
    <source>
        <dbReference type="ARBA" id="ARBA00022989"/>
    </source>
</evidence>
<accession>A0ABV2TR69</accession>
<evidence type="ECO:0000256" key="5">
    <source>
        <dbReference type="SAM" id="Phobius"/>
    </source>
</evidence>
<sequence length="82" mass="8997">MNDLIGYTAAFCTTVAFIPQAWLTWKTRSARGVSLGMYGIFTLGVALWLIYGLLLGSWPIIVANIITLALAIFILGMKIRFG</sequence>
<keyword evidence="2 5" id="KW-0812">Transmembrane</keyword>
<comment type="caution">
    <text evidence="6">The sequence shown here is derived from an EMBL/GenBank/DDBJ whole genome shotgun (WGS) entry which is preliminary data.</text>
</comment>
<keyword evidence="7" id="KW-1185">Reference proteome</keyword>
<organism evidence="6 7">
    <name type="scientific">Uliginosibacterium flavum</name>
    <dbReference type="NCBI Taxonomy" id="1396831"/>
    <lineage>
        <taxon>Bacteria</taxon>
        <taxon>Pseudomonadati</taxon>
        <taxon>Pseudomonadota</taxon>
        <taxon>Betaproteobacteria</taxon>
        <taxon>Rhodocyclales</taxon>
        <taxon>Zoogloeaceae</taxon>
        <taxon>Uliginosibacterium</taxon>
    </lineage>
</organism>
<dbReference type="EMBL" id="JBEWZI010000018">
    <property type="protein sequence ID" value="MET7015522.1"/>
    <property type="molecule type" value="Genomic_DNA"/>
</dbReference>
<reference evidence="6 7" key="1">
    <citation type="submission" date="2024-07" db="EMBL/GenBank/DDBJ databases">
        <title>Uliginosibacterium flavum JJ3220;KACC:17644.</title>
        <authorList>
            <person name="Kim M.K."/>
        </authorList>
    </citation>
    <scope>NUCLEOTIDE SEQUENCE [LARGE SCALE GENOMIC DNA]</scope>
    <source>
        <strain evidence="6 7">KACC:17644</strain>
    </source>
</reference>
<dbReference type="Proteomes" id="UP001549691">
    <property type="component" value="Unassembled WGS sequence"/>
</dbReference>